<dbReference type="Proteomes" id="UP000198744">
    <property type="component" value="Unassembled WGS sequence"/>
</dbReference>
<name>A0A1H7U7J7_9BACT</name>
<evidence type="ECO:0000313" key="2">
    <source>
        <dbReference type="Proteomes" id="UP000198744"/>
    </source>
</evidence>
<gene>
    <name evidence="1" type="ORF">SAMN04489760_1019</name>
</gene>
<reference evidence="1 2" key="1">
    <citation type="submission" date="2016-10" db="EMBL/GenBank/DDBJ databases">
        <authorList>
            <person name="de Groot N.N."/>
        </authorList>
    </citation>
    <scope>NUCLEOTIDE SEQUENCE [LARGE SCALE GENOMIC DNA]</scope>
    <source>
        <strain evidence="1 2">DSM 8423</strain>
    </source>
</reference>
<organism evidence="1 2">
    <name type="scientific">Syntrophus gentianae</name>
    <dbReference type="NCBI Taxonomy" id="43775"/>
    <lineage>
        <taxon>Bacteria</taxon>
        <taxon>Pseudomonadati</taxon>
        <taxon>Thermodesulfobacteriota</taxon>
        <taxon>Syntrophia</taxon>
        <taxon>Syntrophales</taxon>
        <taxon>Syntrophaceae</taxon>
        <taxon>Syntrophus</taxon>
    </lineage>
</organism>
<dbReference type="STRING" id="43775.SAMN04489760_1019"/>
<accession>A0A1H7U7J7</accession>
<evidence type="ECO:0000313" key="1">
    <source>
        <dbReference type="EMBL" id="SEL92726.1"/>
    </source>
</evidence>
<protein>
    <submittedName>
        <fullName evidence="1">Uncharacterized protein</fullName>
    </submittedName>
</protein>
<dbReference type="EMBL" id="FOBS01000001">
    <property type="protein sequence ID" value="SEL92726.1"/>
    <property type="molecule type" value="Genomic_DNA"/>
</dbReference>
<dbReference type="AlphaFoldDB" id="A0A1H7U7J7"/>
<proteinExistence type="predicted"/>
<keyword evidence="2" id="KW-1185">Reference proteome</keyword>
<sequence>MGSPDFIIPENLLQHWGMPDFELLDCIKKGWLQITDLASPLILSLNKIRVLEAINHDNPDCTALHYPVLIYQLIKVGE</sequence>